<dbReference type="InterPro" id="IPR000843">
    <property type="entry name" value="HTH_LacI"/>
</dbReference>
<dbReference type="PANTHER" id="PTHR30146">
    <property type="entry name" value="LACI-RELATED TRANSCRIPTIONAL REPRESSOR"/>
    <property type="match status" value="1"/>
</dbReference>
<evidence type="ECO:0000259" key="4">
    <source>
        <dbReference type="PROSITE" id="PS50932"/>
    </source>
</evidence>
<dbReference type="Proteomes" id="UP000244896">
    <property type="component" value="Chromosome"/>
</dbReference>
<dbReference type="SUPFAM" id="SSF47413">
    <property type="entry name" value="lambda repressor-like DNA-binding domains"/>
    <property type="match status" value="1"/>
</dbReference>
<dbReference type="PROSITE" id="PS50932">
    <property type="entry name" value="HTH_LACI_2"/>
    <property type="match status" value="1"/>
</dbReference>
<keyword evidence="1" id="KW-0805">Transcription regulation</keyword>
<organism evidence="5 6">
    <name type="scientific">Ereboglobus luteus</name>
    <dbReference type="NCBI Taxonomy" id="1796921"/>
    <lineage>
        <taxon>Bacteria</taxon>
        <taxon>Pseudomonadati</taxon>
        <taxon>Verrucomicrobiota</taxon>
        <taxon>Opitutia</taxon>
        <taxon>Opitutales</taxon>
        <taxon>Opitutaceae</taxon>
        <taxon>Ereboglobus</taxon>
    </lineage>
</organism>
<reference evidence="5 6" key="1">
    <citation type="journal article" date="2018" name="Syst. Appl. Microbiol.">
        <title>Ereboglobus luteus gen. nov. sp. nov. from cockroach guts, and new insights into the oxygen relationship of the genera Opitutus and Didymococcus (Verrucomicrobia: Opitutaceae).</title>
        <authorList>
            <person name="Tegtmeier D."/>
            <person name="Belitz A."/>
            <person name="Radek R."/>
            <person name="Heimerl T."/>
            <person name="Brune A."/>
        </authorList>
    </citation>
    <scope>NUCLEOTIDE SEQUENCE [LARGE SCALE GENOMIC DNA]</scope>
    <source>
        <strain evidence="5 6">Ho45</strain>
    </source>
</reference>
<dbReference type="Pfam" id="PF00356">
    <property type="entry name" value="LacI"/>
    <property type="match status" value="1"/>
</dbReference>
<dbReference type="SUPFAM" id="SSF53822">
    <property type="entry name" value="Periplasmic binding protein-like I"/>
    <property type="match status" value="1"/>
</dbReference>
<proteinExistence type="predicted"/>
<dbReference type="InterPro" id="IPR046335">
    <property type="entry name" value="LacI/GalR-like_sensor"/>
</dbReference>
<evidence type="ECO:0000256" key="2">
    <source>
        <dbReference type="ARBA" id="ARBA00023125"/>
    </source>
</evidence>
<dbReference type="InterPro" id="IPR010982">
    <property type="entry name" value="Lambda_DNA-bd_dom_sf"/>
</dbReference>
<dbReference type="KEGG" id="elut:CKA38_05365"/>
<sequence>MSPKVTLQDVADKAGVHRATAARAIRNETKISKEVRERVQKLANEMGYRVNPLVAALMQSRRNTRVSRHTVIAYVTNYPTRYGWRPPHIDRPDYFPGAQARAQELGYKLEHFWLGEPGMTPERFSNVLTTRGIHGLLMGRLPPKIEEARLLWERFSSVALGRTLRTPRLHYVTEDHYAGAALAVRQMIEKGFRRIGFVSTGRDDSPGVLNRWLGGFLREQLKLDAKNRITPFFFIPEPDTEKNPRQFGRWYDKWKPDALLVTEAPPFFEWLKTLKIRPREIPMATLVNERLDEKWTGIYCDHTLLGSLAVETLVGLMVRGETGIPEHPHEVLLSGKWMEGVTLGRKK</sequence>
<evidence type="ECO:0000313" key="5">
    <source>
        <dbReference type="EMBL" id="AWI10535.1"/>
    </source>
</evidence>
<dbReference type="Gene3D" id="3.40.50.2300">
    <property type="match status" value="2"/>
</dbReference>
<accession>A0A2U8E735</accession>
<evidence type="ECO:0000313" key="6">
    <source>
        <dbReference type="Proteomes" id="UP000244896"/>
    </source>
</evidence>
<dbReference type="Gene3D" id="1.10.260.40">
    <property type="entry name" value="lambda repressor-like DNA-binding domains"/>
    <property type="match status" value="1"/>
</dbReference>
<feature type="domain" description="HTH lacI-type" evidence="4">
    <location>
        <begin position="5"/>
        <end position="59"/>
    </location>
</feature>
<dbReference type="AlphaFoldDB" id="A0A2U8E735"/>
<dbReference type="Pfam" id="PF13377">
    <property type="entry name" value="Peripla_BP_3"/>
    <property type="match status" value="1"/>
</dbReference>
<dbReference type="PANTHER" id="PTHR30146:SF109">
    <property type="entry name" value="HTH-TYPE TRANSCRIPTIONAL REGULATOR GALS"/>
    <property type="match status" value="1"/>
</dbReference>
<dbReference type="GO" id="GO:0003700">
    <property type="term" value="F:DNA-binding transcription factor activity"/>
    <property type="evidence" value="ECO:0007669"/>
    <property type="project" value="TreeGrafter"/>
</dbReference>
<dbReference type="RefSeq" id="WP_108826431.1">
    <property type="nucleotide sequence ID" value="NZ_CP023004.1"/>
</dbReference>
<keyword evidence="3" id="KW-0804">Transcription</keyword>
<gene>
    <name evidence="5" type="ORF">CKA38_05365</name>
</gene>
<dbReference type="EMBL" id="CP023004">
    <property type="protein sequence ID" value="AWI10535.1"/>
    <property type="molecule type" value="Genomic_DNA"/>
</dbReference>
<keyword evidence="6" id="KW-1185">Reference proteome</keyword>
<dbReference type="GO" id="GO:0000976">
    <property type="term" value="F:transcription cis-regulatory region binding"/>
    <property type="evidence" value="ECO:0007669"/>
    <property type="project" value="TreeGrafter"/>
</dbReference>
<dbReference type="OrthoDB" id="184082at2"/>
<name>A0A2U8E735_9BACT</name>
<protein>
    <submittedName>
        <fullName evidence="5">LacI family transcriptional regulator</fullName>
    </submittedName>
</protein>
<keyword evidence="2" id="KW-0238">DNA-binding</keyword>
<dbReference type="SMART" id="SM00354">
    <property type="entry name" value="HTH_LACI"/>
    <property type="match status" value="1"/>
</dbReference>
<dbReference type="CDD" id="cd01392">
    <property type="entry name" value="HTH_LacI"/>
    <property type="match status" value="1"/>
</dbReference>
<dbReference type="InterPro" id="IPR028082">
    <property type="entry name" value="Peripla_BP_I"/>
</dbReference>
<evidence type="ECO:0000256" key="1">
    <source>
        <dbReference type="ARBA" id="ARBA00023015"/>
    </source>
</evidence>
<evidence type="ECO:0000256" key="3">
    <source>
        <dbReference type="ARBA" id="ARBA00023163"/>
    </source>
</evidence>